<name>A0A7J4XIS4_9BACE</name>
<dbReference type="AlphaFoldDB" id="A0A7J4XIS4"/>
<sequence length="59" mass="6641">MPLDVEASKGATFSLDAAVDRLLLNYGEYGVIDSLIKLKGWKEEVKLCSKTYRYNSKLV</sequence>
<dbReference type="Proteomes" id="UP000422221">
    <property type="component" value="Unassembled WGS sequence"/>
</dbReference>
<gene>
    <name evidence="1" type="ORF">F3F73_11345</name>
</gene>
<comment type="caution">
    <text evidence="1">The sequence shown here is derived from an EMBL/GenBank/DDBJ whole genome shotgun (WGS) entry which is preliminary data.</text>
</comment>
<evidence type="ECO:0000313" key="1">
    <source>
        <dbReference type="EMBL" id="KAA3765166.1"/>
    </source>
</evidence>
<dbReference type="EMBL" id="VWMK01000010">
    <property type="protein sequence ID" value="KAA3765166.1"/>
    <property type="molecule type" value="Genomic_DNA"/>
</dbReference>
<organism evidence="1 2">
    <name type="scientific">Bacteroides salyersiae</name>
    <dbReference type="NCBI Taxonomy" id="291644"/>
    <lineage>
        <taxon>Bacteria</taxon>
        <taxon>Pseudomonadati</taxon>
        <taxon>Bacteroidota</taxon>
        <taxon>Bacteroidia</taxon>
        <taxon>Bacteroidales</taxon>
        <taxon>Bacteroidaceae</taxon>
        <taxon>Bacteroides</taxon>
    </lineage>
</organism>
<proteinExistence type="predicted"/>
<accession>A0A7J4XIS4</accession>
<dbReference type="RefSeq" id="WP_129648671.1">
    <property type="nucleotide sequence ID" value="NZ_JADNPJ010000006.1"/>
</dbReference>
<evidence type="ECO:0000313" key="2">
    <source>
        <dbReference type="Proteomes" id="UP000422221"/>
    </source>
</evidence>
<protein>
    <submittedName>
        <fullName evidence="1">Uncharacterized protein</fullName>
    </submittedName>
</protein>
<reference evidence="1 2" key="1">
    <citation type="journal article" date="2019" name="Nat. Med.">
        <title>A library of human gut bacterial isolates paired with longitudinal multiomics data enables mechanistic microbiome research.</title>
        <authorList>
            <person name="Poyet M."/>
            <person name="Groussin M."/>
            <person name="Gibbons S.M."/>
            <person name="Avila-Pacheco J."/>
            <person name="Jiang X."/>
            <person name="Kearney S.M."/>
            <person name="Perrotta A.R."/>
            <person name="Berdy B."/>
            <person name="Zhao S."/>
            <person name="Lieberman T.D."/>
            <person name="Swanson P.K."/>
            <person name="Smith M."/>
            <person name="Roesemann S."/>
            <person name="Alexander J.E."/>
            <person name="Rich S.A."/>
            <person name="Livny J."/>
            <person name="Vlamakis H."/>
            <person name="Clish C."/>
            <person name="Bullock K."/>
            <person name="Deik A."/>
            <person name="Scott J."/>
            <person name="Pierce K.A."/>
            <person name="Xavier R.J."/>
            <person name="Alm E.J."/>
        </authorList>
    </citation>
    <scope>NUCLEOTIDE SEQUENCE [LARGE SCALE GENOMIC DNA]</scope>
    <source>
        <strain evidence="1 2">BIOML-A10</strain>
    </source>
</reference>